<accession>A0AAW1YNF7</accession>
<proteinExistence type="predicted"/>
<organism evidence="2 3">
    <name type="scientific">Rubus argutus</name>
    <name type="common">Southern blackberry</name>
    <dbReference type="NCBI Taxonomy" id="59490"/>
    <lineage>
        <taxon>Eukaryota</taxon>
        <taxon>Viridiplantae</taxon>
        <taxon>Streptophyta</taxon>
        <taxon>Embryophyta</taxon>
        <taxon>Tracheophyta</taxon>
        <taxon>Spermatophyta</taxon>
        <taxon>Magnoliopsida</taxon>
        <taxon>eudicotyledons</taxon>
        <taxon>Gunneridae</taxon>
        <taxon>Pentapetalae</taxon>
        <taxon>rosids</taxon>
        <taxon>fabids</taxon>
        <taxon>Rosales</taxon>
        <taxon>Rosaceae</taxon>
        <taxon>Rosoideae</taxon>
        <taxon>Rosoideae incertae sedis</taxon>
        <taxon>Rubus</taxon>
    </lineage>
</organism>
<protein>
    <submittedName>
        <fullName evidence="2">Uncharacterized protein</fullName>
    </submittedName>
</protein>
<feature type="compositionally biased region" description="Low complexity" evidence="1">
    <location>
        <begin position="107"/>
        <end position="125"/>
    </location>
</feature>
<evidence type="ECO:0000313" key="2">
    <source>
        <dbReference type="EMBL" id="KAK9950235.1"/>
    </source>
</evidence>
<dbReference type="Proteomes" id="UP001457282">
    <property type="component" value="Unassembled WGS sequence"/>
</dbReference>
<dbReference type="EMBL" id="JBEDUW010000001">
    <property type="protein sequence ID" value="KAK9950235.1"/>
    <property type="molecule type" value="Genomic_DNA"/>
</dbReference>
<reference evidence="2 3" key="1">
    <citation type="journal article" date="2023" name="G3 (Bethesda)">
        <title>A chromosome-length genome assembly and annotation of blackberry (Rubus argutus, cv. 'Hillquist').</title>
        <authorList>
            <person name="Bruna T."/>
            <person name="Aryal R."/>
            <person name="Dudchenko O."/>
            <person name="Sargent D.J."/>
            <person name="Mead D."/>
            <person name="Buti M."/>
            <person name="Cavallini A."/>
            <person name="Hytonen T."/>
            <person name="Andres J."/>
            <person name="Pham M."/>
            <person name="Weisz D."/>
            <person name="Mascagni F."/>
            <person name="Usai G."/>
            <person name="Natali L."/>
            <person name="Bassil N."/>
            <person name="Fernandez G.E."/>
            <person name="Lomsadze A."/>
            <person name="Armour M."/>
            <person name="Olukolu B."/>
            <person name="Poorten T."/>
            <person name="Britton C."/>
            <person name="Davik J."/>
            <person name="Ashrafi H."/>
            <person name="Aiden E.L."/>
            <person name="Borodovsky M."/>
            <person name="Worthington M."/>
        </authorList>
    </citation>
    <scope>NUCLEOTIDE SEQUENCE [LARGE SCALE GENOMIC DNA]</scope>
    <source>
        <strain evidence="2">PI 553951</strain>
    </source>
</reference>
<sequence>MSMIWSKPNPEPHCLLFLPTKEVVTDTYRLATIARDMAWTAPNPISLPHHYSHTHHHPPPPPPLHLRRHRPPFPSTWSSSSLSSTVLPDDTVPSLSLLSPQPQFRISAPSSSSPEASSSSSSRPPIALPVTQAVKAIGIAARFRCIRASPETELTQWMCFPGLWPDWGGPFSRLRKTHRRIPAIGGFAGGGKSVYLFRKVDTNRVRAGECRIRELRLPALDFRNAPLRILQYILLMTDDIFYLA</sequence>
<feature type="region of interest" description="Disordered" evidence="1">
    <location>
        <begin position="50"/>
        <end position="70"/>
    </location>
</feature>
<dbReference type="AlphaFoldDB" id="A0AAW1YNF7"/>
<comment type="caution">
    <text evidence="2">The sequence shown here is derived from an EMBL/GenBank/DDBJ whole genome shotgun (WGS) entry which is preliminary data.</text>
</comment>
<feature type="region of interest" description="Disordered" evidence="1">
    <location>
        <begin position="103"/>
        <end position="125"/>
    </location>
</feature>
<name>A0AAW1YNF7_RUBAR</name>
<evidence type="ECO:0000313" key="3">
    <source>
        <dbReference type="Proteomes" id="UP001457282"/>
    </source>
</evidence>
<keyword evidence="3" id="KW-1185">Reference proteome</keyword>
<evidence type="ECO:0000256" key="1">
    <source>
        <dbReference type="SAM" id="MobiDB-lite"/>
    </source>
</evidence>
<gene>
    <name evidence="2" type="ORF">M0R45_005736</name>
</gene>